<dbReference type="AlphaFoldDB" id="A0A9N9DIY3"/>
<proteinExistence type="predicted"/>
<feature type="non-terminal residue" evidence="1">
    <location>
        <position position="57"/>
    </location>
</feature>
<keyword evidence="2" id="KW-1185">Reference proteome</keyword>
<evidence type="ECO:0000313" key="2">
    <source>
        <dbReference type="Proteomes" id="UP000789831"/>
    </source>
</evidence>
<gene>
    <name evidence="1" type="ORF">AGERDE_LOCUS10781</name>
</gene>
<dbReference type="EMBL" id="CAJVPL010003681">
    <property type="protein sequence ID" value="CAG8636733.1"/>
    <property type="molecule type" value="Genomic_DNA"/>
</dbReference>
<dbReference type="Proteomes" id="UP000789831">
    <property type="component" value="Unassembled WGS sequence"/>
</dbReference>
<sequence length="57" mass="6174">ASEGEVALIASNRTQTTPVKVTSPPRNPARNATVTHTRKITYTTWTKVSDTRSSGKC</sequence>
<reference evidence="1" key="1">
    <citation type="submission" date="2021-06" db="EMBL/GenBank/DDBJ databases">
        <authorList>
            <person name="Kallberg Y."/>
            <person name="Tangrot J."/>
            <person name="Rosling A."/>
        </authorList>
    </citation>
    <scope>NUCLEOTIDE SEQUENCE</scope>
    <source>
        <strain evidence="1">MT106</strain>
    </source>
</reference>
<protein>
    <submittedName>
        <fullName evidence="1">12846_t:CDS:1</fullName>
    </submittedName>
</protein>
<organism evidence="1 2">
    <name type="scientific">Ambispora gerdemannii</name>
    <dbReference type="NCBI Taxonomy" id="144530"/>
    <lineage>
        <taxon>Eukaryota</taxon>
        <taxon>Fungi</taxon>
        <taxon>Fungi incertae sedis</taxon>
        <taxon>Mucoromycota</taxon>
        <taxon>Glomeromycotina</taxon>
        <taxon>Glomeromycetes</taxon>
        <taxon>Archaeosporales</taxon>
        <taxon>Ambisporaceae</taxon>
        <taxon>Ambispora</taxon>
    </lineage>
</organism>
<name>A0A9N9DIY3_9GLOM</name>
<evidence type="ECO:0000313" key="1">
    <source>
        <dbReference type="EMBL" id="CAG8636733.1"/>
    </source>
</evidence>
<comment type="caution">
    <text evidence="1">The sequence shown here is derived from an EMBL/GenBank/DDBJ whole genome shotgun (WGS) entry which is preliminary data.</text>
</comment>
<accession>A0A9N9DIY3</accession>